<accession>A0A081B4N7</accession>
<evidence type="ECO:0000256" key="4">
    <source>
        <dbReference type="ARBA" id="ARBA00022692"/>
    </source>
</evidence>
<evidence type="ECO:0000256" key="5">
    <source>
        <dbReference type="ARBA" id="ARBA00022737"/>
    </source>
</evidence>
<dbReference type="GO" id="GO:0005524">
    <property type="term" value="F:ATP binding"/>
    <property type="evidence" value="ECO:0007669"/>
    <property type="project" value="UniProtKB-KW"/>
</dbReference>
<evidence type="ECO:0000256" key="8">
    <source>
        <dbReference type="ARBA" id="ARBA00022989"/>
    </source>
</evidence>
<dbReference type="GO" id="GO:0140359">
    <property type="term" value="F:ABC-type transporter activity"/>
    <property type="evidence" value="ECO:0007669"/>
    <property type="project" value="InterPro"/>
</dbReference>
<dbReference type="Proteomes" id="UP000028582">
    <property type="component" value="Unassembled WGS sequence"/>
</dbReference>
<keyword evidence="7" id="KW-0067">ATP-binding</keyword>
<dbReference type="InterPro" id="IPR013525">
    <property type="entry name" value="ABC2_TM"/>
</dbReference>
<dbReference type="InterPro" id="IPR003439">
    <property type="entry name" value="ABC_transporter-like_ATP-bd"/>
</dbReference>
<dbReference type="PROSITE" id="PS50893">
    <property type="entry name" value="ABC_TRANSPORTER_2"/>
    <property type="match status" value="1"/>
</dbReference>
<evidence type="ECO:0000256" key="1">
    <source>
        <dbReference type="ARBA" id="ARBA00004141"/>
    </source>
</evidence>
<evidence type="ECO:0000313" key="14">
    <source>
        <dbReference type="Proteomes" id="UP000028582"/>
    </source>
</evidence>
<evidence type="ECO:0000256" key="11">
    <source>
        <dbReference type="SAM" id="Phobius"/>
    </source>
</evidence>
<reference evidence="13 14" key="1">
    <citation type="submission" date="2013-11" db="EMBL/GenBank/DDBJ databases">
        <title>The Genome Sequence of Phytophthora parasitica P1976.</title>
        <authorList>
            <consortium name="The Broad Institute Genomics Platform"/>
            <person name="Russ C."/>
            <person name="Tyler B."/>
            <person name="Panabieres F."/>
            <person name="Shan W."/>
            <person name="Tripathy S."/>
            <person name="Grunwald N."/>
            <person name="Machado M."/>
            <person name="Johnson C.S."/>
            <person name="Walker B."/>
            <person name="Young S."/>
            <person name="Zeng Q."/>
            <person name="Gargeya S."/>
            <person name="Fitzgerald M."/>
            <person name="Haas B."/>
            <person name="Abouelleil A."/>
            <person name="Allen A.W."/>
            <person name="Alvarado L."/>
            <person name="Arachchi H.M."/>
            <person name="Berlin A.M."/>
            <person name="Chapman S.B."/>
            <person name="Gainer-Dewar J."/>
            <person name="Goldberg J."/>
            <person name="Griggs A."/>
            <person name="Gujja S."/>
            <person name="Hansen M."/>
            <person name="Howarth C."/>
            <person name="Imamovic A."/>
            <person name="Ireland A."/>
            <person name="Larimer J."/>
            <person name="McCowan C."/>
            <person name="Murphy C."/>
            <person name="Pearson M."/>
            <person name="Poon T.W."/>
            <person name="Priest M."/>
            <person name="Roberts A."/>
            <person name="Saif S."/>
            <person name="Shea T."/>
            <person name="Sisk P."/>
            <person name="Sykes S."/>
            <person name="Wortman J."/>
            <person name="Nusbaum C."/>
            <person name="Birren B."/>
        </authorList>
    </citation>
    <scope>NUCLEOTIDE SEQUENCE [LARGE SCALE GENOMIC DNA]</scope>
    <source>
        <strain evidence="13 14">P1976</strain>
    </source>
</reference>
<evidence type="ECO:0000256" key="9">
    <source>
        <dbReference type="ARBA" id="ARBA00023136"/>
    </source>
</evidence>
<comment type="caution">
    <text evidence="13">The sequence shown here is derived from an EMBL/GenBank/DDBJ whole genome shotgun (WGS) entry which is preliminary data.</text>
</comment>
<keyword evidence="3" id="KW-0813">Transport</keyword>
<evidence type="ECO:0000313" key="13">
    <source>
        <dbReference type="EMBL" id="ETO86098.1"/>
    </source>
</evidence>
<dbReference type="GO" id="GO:0016020">
    <property type="term" value="C:membrane"/>
    <property type="evidence" value="ECO:0007669"/>
    <property type="project" value="UniProtKB-SubCell"/>
</dbReference>
<dbReference type="AlphaFoldDB" id="A0A081B4N7"/>
<feature type="transmembrane region" description="Helical" evidence="11">
    <location>
        <begin position="316"/>
        <end position="338"/>
    </location>
</feature>
<evidence type="ECO:0000256" key="10">
    <source>
        <dbReference type="SAM" id="MobiDB-lite"/>
    </source>
</evidence>
<keyword evidence="5" id="KW-0677">Repeat</keyword>
<dbReference type="FunFam" id="3.40.50.300:FF:000298">
    <property type="entry name" value="ATP-binding cassette sub-family A member 12"/>
    <property type="match status" value="1"/>
</dbReference>
<dbReference type="PROSITE" id="PS00211">
    <property type="entry name" value="ABC_TRANSPORTER_1"/>
    <property type="match status" value="1"/>
</dbReference>
<dbReference type="CDD" id="cd03263">
    <property type="entry name" value="ABC_subfamily_A"/>
    <property type="match status" value="1"/>
</dbReference>
<keyword evidence="4 11" id="KW-0812">Transmembrane</keyword>
<dbReference type="EMBL" id="ANJA01000081">
    <property type="protein sequence ID" value="ETO86098.1"/>
    <property type="molecule type" value="Genomic_DNA"/>
</dbReference>
<feature type="transmembrane region" description="Helical" evidence="11">
    <location>
        <begin position="238"/>
        <end position="258"/>
    </location>
</feature>
<keyword evidence="8 11" id="KW-1133">Transmembrane helix</keyword>
<dbReference type="InterPro" id="IPR026082">
    <property type="entry name" value="ABCA"/>
</dbReference>
<feature type="transmembrane region" description="Helical" evidence="11">
    <location>
        <begin position="425"/>
        <end position="443"/>
    </location>
</feature>
<feature type="non-terminal residue" evidence="13">
    <location>
        <position position="885"/>
    </location>
</feature>
<feature type="transmembrane region" description="Helical" evidence="11">
    <location>
        <begin position="392"/>
        <end position="413"/>
    </location>
</feature>
<dbReference type="Pfam" id="PF12698">
    <property type="entry name" value="ABC2_membrane_3"/>
    <property type="match status" value="1"/>
</dbReference>
<proteinExistence type="inferred from homology"/>
<feature type="domain" description="ABC transporter" evidence="12">
    <location>
        <begin position="614"/>
        <end position="848"/>
    </location>
</feature>
<dbReference type="GO" id="GO:0005319">
    <property type="term" value="F:lipid transporter activity"/>
    <property type="evidence" value="ECO:0007669"/>
    <property type="project" value="TreeGrafter"/>
</dbReference>
<evidence type="ECO:0000256" key="7">
    <source>
        <dbReference type="ARBA" id="ARBA00022840"/>
    </source>
</evidence>
<protein>
    <recommendedName>
        <fullName evidence="12">ABC transporter domain-containing protein</fullName>
    </recommendedName>
</protein>
<dbReference type="PANTHER" id="PTHR19229">
    <property type="entry name" value="ATP-BINDING CASSETTE TRANSPORTER SUBFAMILY A ABCA"/>
    <property type="match status" value="1"/>
</dbReference>
<dbReference type="Pfam" id="PF00005">
    <property type="entry name" value="ABC_tran"/>
    <property type="match status" value="1"/>
</dbReference>
<evidence type="ECO:0000259" key="12">
    <source>
        <dbReference type="PROSITE" id="PS50893"/>
    </source>
</evidence>
<gene>
    <name evidence="13" type="ORF">F444_00318</name>
</gene>
<dbReference type="SMART" id="SM00382">
    <property type="entry name" value="AAA"/>
    <property type="match status" value="1"/>
</dbReference>
<keyword evidence="6" id="KW-0547">Nucleotide-binding</keyword>
<sequence>MMPAGGPSSTTTTTSPSTTSPAASSSSSSAASLLTSSASSAGSSSSDGTELLTTCLSTIVTYDYDYALCVMNSGFFELDSSPFGTAATAISSLITGSSGSSSVDSGSCTLMCTKPTMSASSSCCSAANTVRNCPQSSSSIDYCKSVIEDTVAESQQCGLSSQNTALIVCVAIIVAFFIAVMIAARIYAKKQAAALEGGALESKFAVASRATWEAVLAAWRQVTNLIWKNLIIRRRKPVAFVFELFLPVVLTLALVFIANLDTIFGTGDENSSSSSSSEAATLSETILCTSLDSLEYTDYGALSTNMSTFYSSGQSVIGLFLLISYIKFVSTTTTTMVIEKETRIREVMKIMGLSNFTLLTSWCLTTAILATPLAFAIAAELKYGQVFPMTEYATLVFLFWALSLSIVSFSYFITPFFNKSRAASIASVLLWLVLFFPFFSVMSKSNSSKYLGALAPPTAFALGIDDLVRRAQLGRGLAYAMGLVESPITVPSAFAMSWFLILDSFILVALGWYFDNVLPQEFGVRKPWNFLFVKEYWLPSSRNNKDVVVLESPTTDSSPQTHYSFGSPRGVRGLLHQSSSDGSIVMMKDRPGLVASVEPVNAVLSEQERKGTCLQIQGLRKEFPSDDGGVKVAVHGLNLTLYAGQISALLGHNGAGKTTTISMLTGLIPPTSGDATLYGRSVQADFNELRQIMGICPQHDVLFNELTVEEHLLLFGTMKHIPFTSLKEEVERMIREVGLVEKRKVAARNLSGGQKRKLSVALAFMGDSKLVFLDEPTSGMDPYSRRFTWNLLQRNRDDRVIVLTTHFMDEADILGDRIAIMADGQLCCAGSSLFLKNRYGAGYNLTMIKAPGCDVEAVGAFLRNFVPEAKCLSNFGSEVVFQLPS</sequence>
<dbReference type="SUPFAM" id="SSF52540">
    <property type="entry name" value="P-loop containing nucleoside triphosphate hydrolases"/>
    <property type="match status" value="1"/>
</dbReference>
<dbReference type="GO" id="GO:0016887">
    <property type="term" value="F:ATP hydrolysis activity"/>
    <property type="evidence" value="ECO:0007669"/>
    <property type="project" value="InterPro"/>
</dbReference>
<dbReference type="InterPro" id="IPR027417">
    <property type="entry name" value="P-loop_NTPase"/>
</dbReference>
<dbReference type="Gene3D" id="3.40.50.300">
    <property type="entry name" value="P-loop containing nucleotide triphosphate hydrolases"/>
    <property type="match status" value="1"/>
</dbReference>
<evidence type="ECO:0000256" key="6">
    <source>
        <dbReference type="ARBA" id="ARBA00022741"/>
    </source>
</evidence>
<name>A0A081B4N7_PHYNI</name>
<feature type="transmembrane region" description="Helical" evidence="11">
    <location>
        <begin position="165"/>
        <end position="188"/>
    </location>
</feature>
<comment type="subcellular location">
    <subcellularLocation>
        <location evidence="1">Membrane</location>
        <topology evidence="1">Multi-pass membrane protein</topology>
    </subcellularLocation>
</comment>
<evidence type="ECO:0000256" key="2">
    <source>
        <dbReference type="ARBA" id="ARBA00008869"/>
    </source>
</evidence>
<evidence type="ECO:0000256" key="3">
    <source>
        <dbReference type="ARBA" id="ARBA00022448"/>
    </source>
</evidence>
<comment type="similarity">
    <text evidence="2">Belongs to the ABC transporter superfamily. ABCA family.</text>
</comment>
<dbReference type="InterPro" id="IPR003593">
    <property type="entry name" value="AAA+_ATPase"/>
</dbReference>
<organism evidence="13 14">
    <name type="scientific">Phytophthora nicotianae P1976</name>
    <dbReference type="NCBI Taxonomy" id="1317066"/>
    <lineage>
        <taxon>Eukaryota</taxon>
        <taxon>Sar</taxon>
        <taxon>Stramenopiles</taxon>
        <taxon>Oomycota</taxon>
        <taxon>Peronosporomycetes</taxon>
        <taxon>Peronosporales</taxon>
        <taxon>Peronosporaceae</taxon>
        <taxon>Phytophthora</taxon>
    </lineage>
</organism>
<feature type="transmembrane region" description="Helical" evidence="11">
    <location>
        <begin position="359"/>
        <end position="380"/>
    </location>
</feature>
<dbReference type="InterPro" id="IPR017871">
    <property type="entry name" value="ABC_transporter-like_CS"/>
</dbReference>
<dbReference type="PANTHER" id="PTHR19229:SF36">
    <property type="entry name" value="ATP-BINDING CASSETTE SUB-FAMILY A MEMBER 2"/>
    <property type="match status" value="1"/>
</dbReference>
<keyword evidence="9 11" id="KW-0472">Membrane</keyword>
<feature type="region of interest" description="Disordered" evidence="10">
    <location>
        <begin position="1"/>
        <end position="28"/>
    </location>
</feature>
<dbReference type="OrthoDB" id="10255969at2759"/>